<dbReference type="GO" id="GO:0004803">
    <property type="term" value="F:transposase activity"/>
    <property type="evidence" value="ECO:0007669"/>
    <property type="project" value="InterPro"/>
</dbReference>
<organism evidence="1 2">
    <name type="scientific">Rhizobium skierniewicense</name>
    <dbReference type="NCBI Taxonomy" id="984260"/>
    <lineage>
        <taxon>Bacteria</taxon>
        <taxon>Pseudomonadati</taxon>
        <taxon>Pseudomonadota</taxon>
        <taxon>Alphaproteobacteria</taxon>
        <taxon>Hyphomicrobiales</taxon>
        <taxon>Rhizobiaceae</taxon>
        <taxon>Rhizobium/Agrobacterium group</taxon>
        <taxon>Rhizobium</taxon>
    </lineage>
</organism>
<proteinExistence type="predicted"/>
<dbReference type="GO" id="GO:0006313">
    <property type="term" value="P:DNA transposition"/>
    <property type="evidence" value="ECO:0007669"/>
    <property type="project" value="InterPro"/>
</dbReference>
<evidence type="ECO:0000313" key="1">
    <source>
        <dbReference type="EMBL" id="MBB3946886.1"/>
    </source>
</evidence>
<name>A0A7W6C8V7_9HYPH</name>
<dbReference type="Pfam" id="PF01527">
    <property type="entry name" value="HTH_Tnp_1"/>
    <property type="match status" value="1"/>
</dbReference>
<dbReference type="SUPFAM" id="SSF48295">
    <property type="entry name" value="TrpR-like"/>
    <property type="match status" value="1"/>
</dbReference>
<sequence>MEIISGIERRRRWPLEVKLAILAEAAQPDVRVCDVARRHDVHPSQIRVWRRTLYGRDDSPSFLPVRLVDNDPSRHVPSTVSPETFVRISLRNGRSLKVPAKIERKTLASLIACVEAARSGRQGTYRFIWLAE</sequence>
<dbReference type="NCBIfam" id="NF047595">
    <property type="entry name" value="IS66_ISRel24_TnpA"/>
    <property type="match status" value="1"/>
</dbReference>
<protein>
    <submittedName>
        <fullName evidence="1">Transposase</fullName>
    </submittedName>
</protein>
<gene>
    <name evidence="1" type="ORF">GGQ73_002840</name>
</gene>
<comment type="caution">
    <text evidence="1">The sequence shown here is derived from an EMBL/GenBank/DDBJ whole genome shotgun (WGS) entry which is preliminary data.</text>
</comment>
<dbReference type="GO" id="GO:0043565">
    <property type="term" value="F:sequence-specific DNA binding"/>
    <property type="evidence" value="ECO:0007669"/>
    <property type="project" value="InterPro"/>
</dbReference>
<dbReference type="PANTHER" id="PTHR37936">
    <property type="entry name" value="TRANSPOSASE INSC FOR INSERTION ELEMENT IS2A-RELATED"/>
    <property type="match status" value="1"/>
</dbReference>
<dbReference type="PANTHER" id="PTHR37936:SF3">
    <property type="entry name" value="TRANSPOSASE INSC FOR INSERTION ELEMENT IS2A-RELATED"/>
    <property type="match status" value="1"/>
</dbReference>
<dbReference type="AlphaFoldDB" id="A0A7W6C8V7"/>
<dbReference type="RefSeq" id="WP_210290117.1">
    <property type="nucleotide sequence ID" value="NZ_JACIDV010000007.1"/>
</dbReference>
<dbReference type="InterPro" id="IPR010921">
    <property type="entry name" value="Trp_repressor/repl_initiator"/>
</dbReference>
<reference evidence="1 2" key="1">
    <citation type="submission" date="2020-08" db="EMBL/GenBank/DDBJ databases">
        <title>Genomic Encyclopedia of Type Strains, Phase IV (KMG-IV): sequencing the most valuable type-strain genomes for metagenomic binning, comparative biology and taxonomic classification.</title>
        <authorList>
            <person name="Goeker M."/>
        </authorList>
    </citation>
    <scope>NUCLEOTIDE SEQUENCE [LARGE SCALE GENOMIC DNA]</scope>
    <source>
        <strain evidence="1 2">DSM 26438</strain>
    </source>
</reference>
<accession>A0A7W6C8V7</accession>
<keyword evidence="2" id="KW-1185">Reference proteome</keyword>
<dbReference type="Proteomes" id="UP000565286">
    <property type="component" value="Unassembled WGS sequence"/>
</dbReference>
<dbReference type="InterPro" id="IPR002514">
    <property type="entry name" value="Transposase_8"/>
</dbReference>
<dbReference type="EMBL" id="JACIDV010000007">
    <property type="protein sequence ID" value="MBB3946886.1"/>
    <property type="molecule type" value="Genomic_DNA"/>
</dbReference>
<evidence type="ECO:0000313" key="2">
    <source>
        <dbReference type="Proteomes" id="UP000565286"/>
    </source>
</evidence>